<name>A0A5C6ZKW4_9FLAO</name>
<dbReference type="AlphaFoldDB" id="A0A5C6ZKW4"/>
<dbReference type="InterPro" id="IPR007484">
    <property type="entry name" value="Peptidase_M28"/>
</dbReference>
<dbReference type="Gene3D" id="3.40.630.10">
    <property type="entry name" value="Zn peptidases"/>
    <property type="match status" value="1"/>
</dbReference>
<protein>
    <submittedName>
        <fullName evidence="2">M28 family peptidase</fullName>
    </submittedName>
</protein>
<dbReference type="InterPro" id="IPR045175">
    <property type="entry name" value="M28_fam"/>
</dbReference>
<comment type="caution">
    <text evidence="2">The sequence shown here is derived from an EMBL/GenBank/DDBJ whole genome shotgun (WGS) entry which is preliminary data.</text>
</comment>
<dbReference type="Proteomes" id="UP000321578">
    <property type="component" value="Unassembled WGS sequence"/>
</dbReference>
<sequence length="296" mass="33018">MKHLLIYFFFSITSFAQSTYDATSIASIKHCIYTLANDSLYGRAAGSAEELKTLAYIEHSITKFTDLKMQRQAFDIKTATYETLIANNGYYFLDNNSDTTLLLSAHYDHIGLGGDLSTAFTAGQIHNGADDNASGVALTISLFQAIIERKLTDFNYVVAFYSGHELGLHGSSAFAEVLQHQTKMDHTISAVINIDMVGRFDPELKSIRIYSNKAADSYFENFTEIDPNLLVLKGSEKKLELLDTKTFHAQNLPCLSMTTGVHLDYHKPSDDAQYINYEGIVTIRDYILQLIVGLSD</sequence>
<dbReference type="EMBL" id="VORO01000004">
    <property type="protein sequence ID" value="TXD90255.1"/>
    <property type="molecule type" value="Genomic_DNA"/>
</dbReference>
<evidence type="ECO:0000313" key="3">
    <source>
        <dbReference type="Proteomes" id="UP000321578"/>
    </source>
</evidence>
<keyword evidence="3" id="KW-1185">Reference proteome</keyword>
<gene>
    <name evidence="2" type="ORF">ESY86_05825</name>
</gene>
<evidence type="ECO:0000259" key="1">
    <source>
        <dbReference type="Pfam" id="PF04389"/>
    </source>
</evidence>
<organism evidence="2 3">
    <name type="scientific">Subsaximicrobium wynnwilliamsii</name>
    <dbReference type="NCBI Taxonomy" id="291179"/>
    <lineage>
        <taxon>Bacteria</taxon>
        <taxon>Pseudomonadati</taxon>
        <taxon>Bacteroidota</taxon>
        <taxon>Flavobacteriia</taxon>
        <taxon>Flavobacteriales</taxon>
        <taxon>Flavobacteriaceae</taxon>
        <taxon>Subsaximicrobium</taxon>
    </lineage>
</organism>
<accession>A0A5C6ZKW4</accession>
<dbReference type="OrthoDB" id="1521787at2"/>
<reference evidence="2 3" key="1">
    <citation type="submission" date="2019-08" db="EMBL/GenBank/DDBJ databases">
        <title>Genomes of Subsaximicrobium wynnwilliamsii strains.</title>
        <authorList>
            <person name="Bowman J.P."/>
        </authorList>
    </citation>
    <scope>NUCLEOTIDE SEQUENCE [LARGE SCALE GENOMIC DNA]</scope>
    <source>
        <strain evidence="2 3">2-80-2</strain>
    </source>
</reference>
<dbReference type="PANTHER" id="PTHR12147">
    <property type="entry name" value="METALLOPEPTIDASE M28 FAMILY MEMBER"/>
    <property type="match status" value="1"/>
</dbReference>
<feature type="domain" description="Peptidase M28" evidence="1">
    <location>
        <begin position="95"/>
        <end position="290"/>
    </location>
</feature>
<proteinExistence type="predicted"/>
<dbReference type="Pfam" id="PF04389">
    <property type="entry name" value="Peptidase_M28"/>
    <property type="match status" value="1"/>
</dbReference>
<dbReference type="SUPFAM" id="SSF53187">
    <property type="entry name" value="Zn-dependent exopeptidases"/>
    <property type="match status" value="1"/>
</dbReference>
<dbReference type="GO" id="GO:0008235">
    <property type="term" value="F:metalloexopeptidase activity"/>
    <property type="evidence" value="ECO:0007669"/>
    <property type="project" value="InterPro"/>
</dbReference>
<dbReference type="GO" id="GO:0006508">
    <property type="term" value="P:proteolysis"/>
    <property type="evidence" value="ECO:0007669"/>
    <property type="project" value="InterPro"/>
</dbReference>
<evidence type="ECO:0000313" key="2">
    <source>
        <dbReference type="EMBL" id="TXD90255.1"/>
    </source>
</evidence>
<dbReference type="RefSeq" id="WP_147085648.1">
    <property type="nucleotide sequence ID" value="NZ_VORM01000004.1"/>
</dbReference>
<dbReference type="PANTHER" id="PTHR12147:SF26">
    <property type="entry name" value="PEPTIDASE M28 DOMAIN-CONTAINING PROTEIN"/>
    <property type="match status" value="1"/>
</dbReference>